<evidence type="ECO:0000313" key="2">
    <source>
        <dbReference type="Proteomes" id="UP000317369"/>
    </source>
</evidence>
<sequence length="69" mass="8269">MRKLARYEHEVSPEKGVISGRDAGYPLFVMMRCCIQTVILGLKRQFCMMLRFNIIRKLMGWLEWIEVLY</sequence>
<name>A0A517YY70_9BACT</name>
<keyword evidence="2" id="KW-1185">Reference proteome</keyword>
<gene>
    <name evidence="1" type="ORF">KS4_32350</name>
</gene>
<reference evidence="1 2" key="1">
    <citation type="submission" date="2019-02" db="EMBL/GenBank/DDBJ databases">
        <title>Deep-cultivation of Planctomycetes and their phenomic and genomic characterization uncovers novel biology.</title>
        <authorList>
            <person name="Wiegand S."/>
            <person name="Jogler M."/>
            <person name="Boedeker C."/>
            <person name="Pinto D."/>
            <person name="Vollmers J."/>
            <person name="Rivas-Marin E."/>
            <person name="Kohn T."/>
            <person name="Peeters S.H."/>
            <person name="Heuer A."/>
            <person name="Rast P."/>
            <person name="Oberbeckmann S."/>
            <person name="Bunk B."/>
            <person name="Jeske O."/>
            <person name="Meyerdierks A."/>
            <person name="Storesund J.E."/>
            <person name="Kallscheuer N."/>
            <person name="Luecker S."/>
            <person name="Lage O.M."/>
            <person name="Pohl T."/>
            <person name="Merkel B.J."/>
            <person name="Hornburger P."/>
            <person name="Mueller R.-W."/>
            <person name="Bruemmer F."/>
            <person name="Labrenz M."/>
            <person name="Spormann A.M."/>
            <person name="Op den Camp H."/>
            <person name="Overmann J."/>
            <person name="Amann R."/>
            <person name="Jetten M.S.M."/>
            <person name="Mascher T."/>
            <person name="Medema M.H."/>
            <person name="Devos D.P."/>
            <person name="Kaster A.-K."/>
            <person name="Ovreas L."/>
            <person name="Rohde M."/>
            <person name="Galperin M.Y."/>
            <person name="Jogler C."/>
        </authorList>
    </citation>
    <scope>NUCLEOTIDE SEQUENCE [LARGE SCALE GENOMIC DNA]</scope>
    <source>
        <strain evidence="1 2">KS4</strain>
    </source>
</reference>
<proteinExistence type="predicted"/>
<dbReference type="EMBL" id="CP036425">
    <property type="protein sequence ID" value="QDU35155.1"/>
    <property type="molecule type" value="Genomic_DNA"/>
</dbReference>
<organism evidence="1 2">
    <name type="scientific">Poriferisphaera corsica</name>
    <dbReference type="NCBI Taxonomy" id="2528020"/>
    <lineage>
        <taxon>Bacteria</taxon>
        <taxon>Pseudomonadati</taxon>
        <taxon>Planctomycetota</taxon>
        <taxon>Phycisphaerae</taxon>
        <taxon>Phycisphaerales</taxon>
        <taxon>Phycisphaeraceae</taxon>
        <taxon>Poriferisphaera</taxon>
    </lineage>
</organism>
<protein>
    <submittedName>
        <fullName evidence="1">Uncharacterized protein</fullName>
    </submittedName>
</protein>
<dbReference type="KEGG" id="pcor:KS4_32350"/>
<accession>A0A517YY70</accession>
<dbReference type="AlphaFoldDB" id="A0A517YY70"/>
<evidence type="ECO:0000313" key="1">
    <source>
        <dbReference type="EMBL" id="QDU35155.1"/>
    </source>
</evidence>
<dbReference type="Proteomes" id="UP000317369">
    <property type="component" value="Chromosome"/>
</dbReference>